<name>A0A5J9WQP0_9POAL</name>
<feature type="compositionally biased region" description="Polar residues" evidence="1">
    <location>
        <begin position="45"/>
        <end position="54"/>
    </location>
</feature>
<evidence type="ECO:0000256" key="1">
    <source>
        <dbReference type="SAM" id="MobiDB-lite"/>
    </source>
</evidence>
<evidence type="ECO:0000313" key="2">
    <source>
        <dbReference type="EMBL" id="TVU49640.1"/>
    </source>
</evidence>
<proteinExistence type="predicted"/>
<comment type="caution">
    <text evidence="2">The sequence shown here is derived from an EMBL/GenBank/DDBJ whole genome shotgun (WGS) entry which is preliminary data.</text>
</comment>
<sequence length="173" mass="18741">MAGADGGQQLAPLRDVTRWAASFMARLFAGAAPAQLLAEDDVFSSGNSRYQSVSTEEDVVEPDGDKRRGPVFGADADEPEEHLLADDDGEDHPRARDVSEHCLGYGVRYVRSTAHDLRRRPAAAASRAVDAESKPLVLRRRAEKRANDVEAPDHPFGCDRLGTEASTLLLLSS</sequence>
<protein>
    <submittedName>
        <fullName evidence="2">Uncharacterized protein</fullName>
    </submittedName>
</protein>
<dbReference type="OrthoDB" id="681950at2759"/>
<feature type="non-terminal residue" evidence="2">
    <location>
        <position position="1"/>
    </location>
</feature>
<gene>
    <name evidence="2" type="ORF">EJB05_00960</name>
</gene>
<evidence type="ECO:0000313" key="3">
    <source>
        <dbReference type="Proteomes" id="UP000324897"/>
    </source>
</evidence>
<dbReference type="EMBL" id="RWGY01000002">
    <property type="protein sequence ID" value="TVU49640.1"/>
    <property type="molecule type" value="Genomic_DNA"/>
</dbReference>
<organism evidence="2 3">
    <name type="scientific">Eragrostis curvula</name>
    <name type="common">weeping love grass</name>
    <dbReference type="NCBI Taxonomy" id="38414"/>
    <lineage>
        <taxon>Eukaryota</taxon>
        <taxon>Viridiplantae</taxon>
        <taxon>Streptophyta</taxon>
        <taxon>Embryophyta</taxon>
        <taxon>Tracheophyta</taxon>
        <taxon>Spermatophyta</taxon>
        <taxon>Magnoliopsida</taxon>
        <taxon>Liliopsida</taxon>
        <taxon>Poales</taxon>
        <taxon>Poaceae</taxon>
        <taxon>PACMAD clade</taxon>
        <taxon>Chloridoideae</taxon>
        <taxon>Eragrostideae</taxon>
        <taxon>Eragrostidinae</taxon>
        <taxon>Eragrostis</taxon>
    </lineage>
</organism>
<accession>A0A5J9WQP0</accession>
<reference evidence="2 3" key="1">
    <citation type="journal article" date="2019" name="Sci. Rep.">
        <title>A high-quality genome of Eragrostis curvula grass provides insights into Poaceae evolution and supports new strategies to enhance forage quality.</title>
        <authorList>
            <person name="Carballo J."/>
            <person name="Santos B.A.C.M."/>
            <person name="Zappacosta D."/>
            <person name="Garbus I."/>
            <person name="Selva J.P."/>
            <person name="Gallo C.A."/>
            <person name="Diaz A."/>
            <person name="Albertini E."/>
            <person name="Caccamo M."/>
            <person name="Echenique V."/>
        </authorList>
    </citation>
    <scope>NUCLEOTIDE SEQUENCE [LARGE SCALE GENOMIC DNA]</scope>
    <source>
        <strain evidence="3">cv. Victoria</strain>
        <tissue evidence="2">Leaf</tissue>
    </source>
</reference>
<dbReference type="Proteomes" id="UP000324897">
    <property type="component" value="Chromosome 6"/>
</dbReference>
<dbReference type="Gramene" id="TVU49640">
    <property type="protein sequence ID" value="TVU49640"/>
    <property type="gene ID" value="EJB05_00960"/>
</dbReference>
<dbReference type="AlphaFoldDB" id="A0A5J9WQP0"/>
<feature type="region of interest" description="Disordered" evidence="1">
    <location>
        <begin position="45"/>
        <end position="95"/>
    </location>
</feature>
<feature type="compositionally biased region" description="Basic and acidic residues" evidence="1">
    <location>
        <begin position="81"/>
        <end position="95"/>
    </location>
</feature>
<keyword evidence="3" id="KW-1185">Reference proteome</keyword>